<keyword evidence="1" id="KW-0812">Transmembrane</keyword>
<gene>
    <name evidence="2" type="ORF">RM590_22180</name>
</gene>
<reference evidence="3" key="1">
    <citation type="submission" date="2023-07" db="EMBL/GenBank/DDBJ databases">
        <title>30 novel species of actinomycetes from the DSMZ collection.</title>
        <authorList>
            <person name="Nouioui I."/>
        </authorList>
    </citation>
    <scope>NUCLEOTIDE SEQUENCE [LARGE SCALE GENOMIC DNA]</scope>
    <source>
        <strain evidence="3">DSM 44938</strain>
    </source>
</reference>
<protein>
    <submittedName>
        <fullName evidence="2">Uncharacterized protein</fullName>
    </submittedName>
</protein>
<dbReference type="SUPFAM" id="SSF58104">
    <property type="entry name" value="Methyl-accepting chemotaxis protein (MCP) signaling domain"/>
    <property type="match status" value="1"/>
</dbReference>
<dbReference type="Proteomes" id="UP001183246">
    <property type="component" value="Unassembled WGS sequence"/>
</dbReference>
<accession>A0ABU2MUG8</accession>
<comment type="caution">
    <text evidence="2">The sequence shown here is derived from an EMBL/GenBank/DDBJ whole genome shotgun (WGS) entry which is preliminary data.</text>
</comment>
<feature type="transmembrane region" description="Helical" evidence="1">
    <location>
        <begin position="176"/>
        <end position="195"/>
    </location>
</feature>
<dbReference type="RefSeq" id="WP_311706415.1">
    <property type="nucleotide sequence ID" value="NZ_JAVREL010000013.1"/>
</dbReference>
<keyword evidence="1" id="KW-0472">Membrane</keyword>
<evidence type="ECO:0000313" key="2">
    <source>
        <dbReference type="EMBL" id="MDT0345291.1"/>
    </source>
</evidence>
<dbReference type="EMBL" id="JAVREL010000013">
    <property type="protein sequence ID" value="MDT0345291.1"/>
    <property type="molecule type" value="Genomic_DNA"/>
</dbReference>
<feature type="transmembrane region" description="Helical" evidence="1">
    <location>
        <begin position="113"/>
        <end position="133"/>
    </location>
</feature>
<evidence type="ECO:0000313" key="3">
    <source>
        <dbReference type="Proteomes" id="UP001183246"/>
    </source>
</evidence>
<name>A0ABU2MUG8_9ACTN</name>
<organism evidence="2 3">
    <name type="scientific">Streptomyces litchfieldiae</name>
    <dbReference type="NCBI Taxonomy" id="3075543"/>
    <lineage>
        <taxon>Bacteria</taxon>
        <taxon>Bacillati</taxon>
        <taxon>Actinomycetota</taxon>
        <taxon>Actinomycetes</taxon>
        <taxon>Kitasatosporales</taxon>
        <taxon>Streptomycetaceae</taxon>
        <taxon>Streptomyces</taxon>
    </lineage>
</organism>
<evidence type="ECO:0000256" key="1">
    <source>
        <dbReference type="SAM" id="Phobius"/>
    </source>
</evidence>
<keyword evidence="3" id="KW-1185">Reference proteome</keyword>
<proteinExistence type="predicted"/>
<sequence>MQQPTLTDTAELAKELDELAGREELALRSAELQGLAADLRAGNRLAEWAELDLVAAFARPESLAAPAPVTSREGLLRRLVRVVRGRAWRGRTPREVLNAAVAGARRVRVRDELLEAALGVLVFVPLLVTWFGLREASRAYHELSEEDPEQATRPFLQLWQSGFGGRVSALGRFDNVALMAVLLIALIVLTAVWHARVRGRADRERAERETEREHLLGRLTSVLTRTQLALADQRLAAPMRFTGELAKAAGKLETLLRKATDGQRALSRAADATQRATDGLGTAADRLSAAVAPLGAATARLEAAVQAGQAENARLASANAAEVRGVGDRITGMGRQIETALNELTTVQRELLTTSRDVVAATDRAAEAVVQSAEATDEAVRGMRDATDRWDAAAAHWENAAHQVEEKTRNLTGYAPGFVGVPGPQGPVR</sequence>
<keyword evidence="1" id="KW-1133">Transmembrane helix</keyword>